<feature type="domain" description="Rad4 beta-hairpin" evidence="2">
    <location>
        <begin position="532"/>
        <end position="594"/>
    </location>
</feature>
<dbReference type="GO" id="GO:0071942">
    <property type="term" value="C:XPC complex"/>
    <property type="evidence" value="ECO:0007669"/>
    <property type="project" value="TreeGrafter"/>
</dbReference>
<evidence type="ECO:0000313" key="4">
    <source>
        <dbReference type="Proteomes" id="UP000196158"/>
    </source>
</evidence>
<dbReference type="Pfam" id="PF10405">
    <property type="entry name" value="BHD_3"/>
    <property type="match status" value="1"/>
</dbReference>
<dbReference type="InterPro" id="IPR018328">
    <property type="entry name" value="Rad4_beta-hairpin_dom3"/>
</dbReference>
<dbReference type="GO" id="GO:0006298">
    <property type="term" value="P:mismatch repair"/>
    <property type="evidence" value="ECO:0007669"/>
    <property type="project" value="TreeGrafter"/>
</dbReference>
<dbReference type="Proteomes" id="UP000196158">
    <property type="component" value="Unassembled WGS sequence"/>
</dbReference>
<dbReference type="STRING" id="1789683.A0A1X7QXY9"/>
<dbReference type="SMART" id="SM01031">
    <property type="entry name" value="BHD_2"/>
    <property type="match status" value="1"/>
</dbReference>
<dbReference type="GO" id="GO:0003697">
    <property type="term" value="F:single-stranded DNA binding"/>
    <property type="evidence" value="ECO:0007669"/>
    <property type="project" value="TreeGrafter"/>
</dbReference>
<proteinExistence type="predicted"/>
<dbReference type="GO" id="GO:0003684">
    <property type="term" value="F:damaged DNA binding"/>
    <property type="evidence" value="ECO:0007669"/>
    <property type="project" value="InterPro"/>
</dbReference>
<dbReference type="AlphaFoldDB" id="A0A1X7QXY9"/>
<dbReference type="Gene3D" id="3.90.260.10">
    <property type="entry name" value="Transglutaminase-like"/>
    <property type="match status" value="1"/>
</dbReference>
<evidence type="ECO:0000313" key="3">
    <source>
        <dbReference type="EMBL" id="SMN18211.1"/>
    </source>
</evidence>
<accession>A0A1X7QXY9</accession>
<evidence type="ECO:0000259" key="2">
    <source>
        <dbReference type="SMART" id="SM01031"/>
    </source>
</evidence>
<sequence length="728" mass="87025">MKEHPDKRRLSTNKPELEVHNKRGHHKDTETLFVNPNLEDDEIIDYLREPNSDYSSEDNYSEEDKVSIAEELSEDEWEDVALHDIVPIKITSHQYQLSAERKRKERLAKKVSENRKRINYMRKLKFSLHLTMIPFMINVLRERMKWCHDERLSKRLKRSVPKALSKKFKKWGQLPNDKRENNIRTLLLGLVMWFRDHYKINSNGFRQNYSRLHSLIKDINEKETFKSSKDIEQLLKSQQKYYGSRLPLISRTFKEDVPYDGVISHIRLMAKRKMADRDILTIFFFTILQNIIPNEKNLYLCFALPLMDFEAVENGSNQANSVSDTVPNQFDSDLLQPYFWIELRFNEKYIFVIDPVVHLNKEEIVTKYRIDESVSIFQPNDQYGINFKQRFHYVLRMNYNSNQINDVSPRYIQNLYYRYMKLPHDSVVKKSRNYISYIHFKKWLDKFNILTDDEYGNYKDGLVNYEQMAKNNVSTPKSYKELRKSDNFFIKDMLQMRQIMTPSNESPNLFIALGRRSVSKKELFWKNQIVNLKSRQHWLILGRSIKPNEAPLKLKKTRKTPISMAYSSTNEIKELFSWEQTVPSLKLKGTYIDSFNIKRKITDVYFYRNKYKNVEIYMDYNKPDGFEFVNFSDILDVRALIRDYNKSIKRDETKTSIKYLDVVNGFDFKQKHGYAVPVINKILVNDLDFKIITKLIKCRSEVIGLQHWMSFITKLQIKDKLDKSYGHI</sequence>
<dbReference type="InterPro" id="IPR036985">
    <property type="entry name" value="Transglutaminase-like_sf"/>
</dbReference>
<dbReference type="InterPro" id="IPR018327">
    <property type="entry name" value="BHD_2"/>
</dbReference>
<dbReference type="EMBL" id="FXLY01000002">
    <property type="protein sequence ID" value="SMN18211.1"/>
    <property type="molecule type" value="Genomic_DNA"/>
</dbReference>
<dbReference type="GO" id="GO:0006289">
    <property type="term" value="P:nucleotide-excision repair"/>
    <property type="evidence" value="ECO:0007669"/>
    <property type="project" value="InterPro"/>
</dbReference>
<dbReference type="GO" id="GO:0005737">
    <property type="term" value="C:cytoplasm"/>
    <property type="evidence" value="ECO:0007669"/>
    <property type="project" value="TreeGrafter"/>
</dbReference>
<gene>
    <name evidence="3" type="ORF">KASA_0Q06512G</name>
</gene>
<dbReference type="GO" id="GO:0000111">
    <property type="term" value="C:nucleotide-excision repair factor 2 complex"/>
    <property type="evidence" value="ECO:0007669"/>
    <property type="project" value="TreeGrafter"/>
</dbReference>
<dbReference type="PANTHER" id="PTHR12135">
    <property type="entry name" value="DNA REPAIR PROTEIN XP-C / RAD4"/>
    <property type="match status" value="1"/>
</dbReference>
<dbReference type="PANTHER" id="PTHR12135:SF2">
    <property type="entry name" value="DNA REPAIR PROTEIN RAD34"/>
    <property type="match status" value="1"/>
</dbReference>
<organism evidence="3 4">
    <name type="scientific">Maudiozyma saulgeensis</name>
    <dbReference type="NCBI Taxonomy" id="1789683"/>
    <lineage>
        <taxon>Eukaryota</taxon>
        <taxon>Fungi</taxon>
        <taxon>Dikarya</taxon>
        <taxon>Ascomycota</taxon>
        <taxon>Saccharomycotina</taxon>
        <taxon>Saccharomycetes</taxon>
        <taxon>Saccharomycetales</taxon>
        <taxon>Saccharomycetaceae</taxon>
        <taxon>Maudiozyma</taxon>
    </lineage>
</organism>
<evidence type="ECO:0000256" key="1">
    <source>
        <dbReference type="SAM" id="MobiDB-lite"/>
    </source>
</evidence>
<dbReference type="InterPro" id="IPR004583">
    <property type="entry name" value="DNA_repair_Rad4"/>
</dbReference>
<reference evidence="3 4" key="1">
    <citation type="submission" date="2017-04" db="EMBL/GenBank/DDBJ databases">
        <authorList>
            <person name="Afonso C.L."/>
            <person name="Miller P.J."/>
            <person name="Scott M.A."/>
            <person name="Spackman E."/>
            <person name="Goraichik I."/>
            <person name="Dimitrov K.M."/>
            <person name="Suarez D.L."/>
            <person name="Swayne D.E."/>
        </authorList>
    </citation>
    <scope>NUCLEOTIDE SEQUENCE [LARGE SCALE GENOMIC DNA]</scope>
</reference>
<feature type="region of interest" description="Disordered" evidence="1">
    <location>
        <begin position="1"/>
        <end position="28"/>
    </location>
</feature>
<feature type="compositionally biased region" description="Basic and acidic residues" evidence="1">
    <location>
        <begin position="1"/>
        <end position="21"/>
    </location>
</feature>
<name>A0A1X7QXY9_9SACH</name>
<dbReference type="OrthoDB" id="300780at2759"/>
<dbReference type="InterPro" id="IPR018325">
    <property type="entry name" value="Rad4/PNGase_transGLS-fold"/>
</dbReference>
<protein>
    <submittedName>
        <fullName evidence="3">Similar to Saccharomyces cerevisiae YDR314C RAD34 Protein involved in nucleotide excision repair (NER)</fullName>
    </submittedName>
</protein>
<keyword evidence="4" id="KW-1185">Reference proteome</keyword>
<dbReference type="Pfam" id="PF03835">
    <property type="entry name" value="Rad4"/>
    <property type="match status" value="1"/>
</dbReference>